<comment type="caution">
    <text evidence="2">The sequence shown here is derived from an EMBL/GenBank/DDBJ whole genome shotgun (WGS) entry which is preliminary data.</text>
</comment>
<dbReference type="AlphaFoldDB" id="A0A210QXT7"/>
<reference evidence="2 3" key="1">
    <citation type="journal article" date="2017" name="Nat. Ecol. Evol.">
        <title>Scallop genome provides insights into evolution of bilaterian karyotype and development.</title>
        <authorList>
            <person name="Wang S."/>
            <person name="Zhang J."/>
            <person name="Jiao W."/>
            <person name="Li J."/>
            <person name="Xun X."/>
            <person name="Sun Y."/>
            <person name="Guo X."/>
            <person name="Huan P."/>
            <person name="Dong B."/>
            <person name="Zhang L."/>
            <person name="Hu X."/>
            <person name="Sun X."/>
            <person name="Wang J."/>
            <person name="Zhao C."/>
            <person name="Wang Y."/>
            <person name="Wang D."/>
            <person name="Huang X."/>
            <person name="Wang R."/>
            <person name="Lv J."/>
            <person name="Li Y."/>
            <person name="Zhang Z."/>
            <person name="Liu B."/>
            <person name="Lu W."/>
            <person name="Hui Y."/>
            <person name="Liang J."/>
            <person name="Zhou Z."/>
            <person name="Hou R."/>
            <person name="Li X."/>
            <person name="Liu Y."/>
            <person name="Li H."/>
            <person name="Ning X."/>
            <person name="Lin Y."/>
            <person name="Zhao L."/>
            <person name="Xing Q."/>
            <person name="Dou J."/>
            <person name="Li Y."/>
            <person name="Mao J."/>
            <person name="Guo H."/>
            <person name="Dou H."/>
            <person name="Li T."/>
            <person name="Mu C."/>
            <person name="Jiang W."/>
            <person name="Fu Q."/>
            <person name="Fu X."/>
            <person name="Miao Y."/>
            <person name="Liu J."/>
            <person name="Yu Q."/>
            <person name="Li R."/>
            <person name="Liao H."/>
            <person name="Li X."/>
            <person name="Kong Y."/>
            <person name="Jiang Z."/>
            <person name="Chourrout D."/>
            <person name="Li R."/>
            <person name="Bao Z."/>
        </authorList>
    </citation>
    <scope>NUCLEOTIDE SEQUENCE [LARGE SCALE GENOMIC DNA]</scope>
    <source>
        <strain evidence="2 3">PY_sf001</strain>
    </source>
</reference>
<dbReference type="Proteomes" id="UP000242188">
    <property type="component" value="Unassembled WGS sequence"/>
</dbReference>
<feature type="domain" description="CBM21" evidence="1">
    <location>
        <begin position="336"/>
        <end position="443"/>
    </location>
</feature>
<dbReference type="GO" id="GO:0005979">
    <property type="term" value="P:regulation of glycogen biosynthetic process"/>
    <property type="evidence" value="ECO:0007669"/>
    <property type="project" value="TreeGrafter"/>
</dbReference>
<dbReference type="OrthoDB" id="8942186at2759"/>
<accession>A0A210QXT7</accession>
<dbReference type="Pfam" id="PF03370">
    <property type="entry name" value="CBM_21"/>
    <property type="match status" value="1"/>
</dbReference>
<dbReference type="InterPro" id="IPR038175">
    <property type="entry name" value="CBM21_dom_sf"/>
</dbReference>
<dbReference type="InterPro" id="IPR050782">
    <property type="entry name" value="PP1_regulatory_subunit_3"/>
</dbReference>
<dbReference type="PANTHER" id="PTHR12307:SF53">
    <property type="entry name" value="PROTEIN PHOSPHATASE 1 REGULATORY SUBUNIT"/>
    <property type="match status" value="1"/>
</dbReference>
<evidence type="ECO:0000313" key="3">
    <source>
        <dbReference type="Proteomes" id="UP000242188"/>
    </source>
</evidence>
<proteinExistence type="predicted"/>
<dbReference type="PANTHER" id="PTHR12307">
    <property type="entry name" value="PROTEIN PHOSPHATASE 1 REGULATORY SUBUNIT"/>
    <property type="match status" value="1"/>
</dbReference>
<organism evidence="2 3">
    <name type="scientific">Mizuhopecten yessoensis</name>
    <name type="common">Japanese scallop</name>
    <name type="synonym">Patinopecten yessoensis</name>
    <dbReference type="NCBI Taxonomy" id="6573"/>
    <lineage>
        <taxon>Eukaryota</taxon>
        <taxon>Metazoa</taxon>
        <taxon>Spiralia</taxon>
        <taxon>Lophotrochozoa</taxon>
        <taxon>Mollusca</taxon>
        <taxon>Bivalvia</taxon>
        <taxon>Autobranchia</taxon>
        <taxon>Pteriomorphia</taxon>
        <taxon>Pectinida</taxon>
        <taxon>Pectinoidea</taxon>
        <taxon>Pectinidae</taxon>
        <taxon>Mizuhopecten</taxon>
    </lineage>
</organism>
<dbReference type="STRING" id="6573.A0A210QXT7"/>
<gene>
    <name evidence="2" type="ORF">KP79_PYT13663</name>
</gene>
<protein>
    <submittedName>
        <fullName evidence="2">Glycogen-binding subunit 76A</fullName>
    </submittedName>
</protein>
<dbReference type="PROSITE" id="PS51159">
    <property type="entry name" value="CBM21"/>
    <property type="match status" value="1"/>
</dbReference>
<dbReference type="GO" id="GO:0008157">
    <property type="term" value="F:protein phosphatase 1 binding"/>
    <property type="evidence" value="ECO:0007669"/>
    <property type="project" value="TreeGrafter"/>
</dbReference>
<dbReference type="Gene3D" id="2.60.40.2440">
    <property type="entry name" value="Carbohydrate binding type-21 domain"/>
    <property type="match status" value="1"/>
</dbReference>
<sequence length="464" mass="51479">MSVQSSSPVACTHEQEAVESEFYLPRNFSYSEDSYLDSYSVSGNFVWNPSREINLCNNEIFMDVIHSKPMDLATECDCTPPVKTGVCCSPAVVADDSTADQNGRERTCSNDSSEEGIYVNSMDDLDSVTSSNGRSTASDEFFVDSINSPEENNLEESSEGHGASIGEAVSTVMNSFAIDVPVLKEKVGKNVKSDLQPASSLPTLRLNVNDRPFIDNDIRKGSSQGSLFDYLAASDSPDDEEDEFSFNRATLRKSSSLKTNKTPPGTPRRKKMVRFADAMGLDLEDVRHVLNADAPPRIPPSAMKDLQAGLEVDRKNIGHRYLTVCFQQPGACEDFLKRVLTRKICLENAVVTNLTITGIIRVANLGFHKFCRVRYTTNGWVTFHDIAASYVKNSCDGPTDRFSFSIVAPADFGLHARLEFALSYRVNDAEYWDNNQDLNYVFECFAKTTPTEAEDSWECQEKGD</sequence>
<keyword evidence="3" id="KW-1185">Reference proteome</keyword>
<dbReference type="EMBL" id="NEDP02001335">
    <property type="protein sequence ID" value="OWF53550.1"/>
    <property type="molecule type" value="Genomic_DNA"/>
</dbReference>
<dbReference type="GO" id="GO:0000164">
    <property type="term" value="C:protein phosphatase type 1 complex"/>
    <property type="evidence" value="ECO:0007669"/>
    <property type="project" value="TreeGrafter"/>
</dbReference>
<name>A0A210QXT7_MIZYE</name>
<evidence type="ECO:0000259" key="1">
    <source>
        <dbReference type="PROSITE" id="PS51159"/>
    </source>
</evidence>
<dbReference type="GO" id="GO:2001069">
    <property type="term" value="F:glycogen binding"/>
    <property type="evidence" value="ECO:0007669"/>
    <property type="project" value="TreeGrafter"/>
</dbReference>
<evidence type="ECO:0000313" key="2">
    <source>
        <dbReference type="EMBL" id="OWF53550.1"/>
    </source>
</evidence>
<dbReference type="InterPro" id="IPR005036">
    <property type="entry name" value="CBM21_dom"/>
</dbReference>